<dbReference type="AlphaFoldDB" id="A0A9X9WZ72"/>
<sequence>MRALAALRAYGAHADPSTRIANTIALLVGLNGPFYPAYVWFLVPEAGPYALATMAMSPAFLAIPWLSRRRVTAARAALPIAGLLNTVWAAALLGPATGVGAFAYPCLALALLCWREPWLMLMLLGAGLVAQQAVLHMPVVPLAGLAVTSQSLLESLNVTSVGALMAFAAITIAREMRAA</sequence>
<keyword evidence="1" id="KW-1133">Transmembrane helix</keyword>
<dbReference type="EMBL" id="JAAEDM010000041">
    <property type="protein sequence ID" value="MBR0672451.1"/>
    <property type="molecule type" value="Genomic_DNA"/>
</dbReference>
<feature type="transmembrane region" description="Helical" evidence="1">
    <location>
        <begin position="118"/>
        <end position="135"/>
    </location>
</feature>
<protein>
    <submittedName>
        <fullName evidence="2">Uncharacterized protein</fullName>
    </submittedName>
</protein>
<reference evidence="2" key="2">
    <citation type="journal article" date="2021" name="Syst. Appl. Microbiol.">
        <title>Roseomonas hellenica sp. nov., isolated from roots of wild-growing Alkanna tinctoria.</title>
        <authorList>
            <person name="Rat A."/>
            <person name="Naranjo H.D."/>
            <person name="Lebbe L."/>
            <person name="Cnockaert M."/>
            <person name="Krigas N."/>
            <person name="Grigoriadou K."/>
            <person name="Maloupa E."/>
            <person name="Willems A."/>
        </authorList>
    </citation>
    <scope>NUCLEOTIDE SEQUENCE</scope>
    <source>
        <strain evidence="2">LMG 31231</strain>
    </source>
</reference>
<keyword evidence="3" id="KW-1185">Reference proteome</keyword>
<organism evidence="2 3">
    <name type="scientific">Neoroseomonas soli</name>
    <dbReference type="NCBI Taxonomy" id="1081025"/>
    <lineage>
        <taxon>Bacteria</taxon>
        <taxon>Pseudomonadati</taxon>
        <taxon>Pseudomonadota</taxon>
        <taxon>Alphaproteobacteria</taxon>
        <taxon>Acetobacterales</taxon>
        <taxon>Acetobacteraceae</taxon>
        <taxon>Neoroseomonas</taxon>
    </lineage>
</organism>
<comment type="caution">
    <text evidence="2">The sequence shown here is derived from an EMBL/GenBank/DDBJ whole genome shotgun (WGS) entry which is preliminary data.</text>
</comment>
<feature type="transmembrane region" description="Helical" evidence="1">
    <location>
        <begin position="155"/>
        <end position="173"/>
    </location>
</feature>
<feature type="transmembrane region" description="Helical" evidence="1">
    <location>
        <begin position="24"/>
        <end position="42"/>
    </location>
</feature>
<feature type="transmembrane region" description="Helical" evidence="1">
    <location>
        <begin position="87"/>
        <end position="111"/>
    </location>
</feature>
<evidence type="ECO:0000256" key="1">
    <source>
        <dbReference type="SAM" id="Phobius"/>
    </source>
</evidence>
<dbReference type="Proteomes" id="UP001138751">
    <property type="component" value="Unassembled WGS sequence"/>
</dbReference>
<evidence type="ECO:0000313" key="2">
    <source>
        <dbReference type="EMBL" id="MBR0672451.1"/>
    </source>
</evidence>
<keyword evidence="1" id="KW-0812">Transmembrane</keyword>
<reference evidence="2" key="1">
    <citation type="submission" date="2020-01" db="EMBL/GenBank/DDBJ databases">
        <authorList>
            <person name="Rat A."/>
        </authorList>
    </citation>
    <scope>NUCLEOTIDE SEQUENCE</scope>
    <source>
        <strain evidence="2">LMG 31231</strain>
    </source>
</reference>
<accession>A0A9X9WZ72</accession>
<feature type="transmembrane region" description="Helical" evidence="1">
    <location>
        <begin position="49"/>
        <end position="67"/>
    </location>
</feature>
<keyword evidence="1" id="KW-0472">Membrane</keyword>
<dbReference type="RefSeq" id="WP_211862871.1">
    <property type="nucleotide sequence ID" value="NZ_JAAEDM010000041.1"/>
</dbReference>
<evidence type="ECO:0000313" key="3">
    <source>
        <dbReference type="Proteomes" id="UP001138751"/>
    </source>
</evidence>
<proteinExistence type="predicted"/>
<gene>
    <name evidence="2" type="ORF">GXW76_14815</name>
</gene>
<name>A0A9X9WZ72_9PROT</name>